<feature type="domain" description="Sugar-binding" evidence="5">
    <location>
        <begin position="61"/>
        <end position="312"/>
    </location>
</feature>
<dbReference type="RefSeq" id="WP_283714183.1">
    <property type="nucleotide sequence ID" value="NZ_JASJND010000001.1"/>
</dbReference>
<dbReference type="Pfam" id="PF04198">
    <property type="entry name" value="Sugar-bind"/>
    <property type="match status" value="1"/>
</dbReference>
<dbReference type="SUPFAM" id="SSF100950">
    <property type="entry name" value="NagB/RpiA/CoA transferase-like"/>
    <property type="match status" value="1"/>
</dbReference>
<dbReference type="PANTHER" id="PTHR34294:SF1">
    <property type="entry name" value="TRANSCRIPTIONAL REGULATOR LSRR"/>
    <property type="match status" value="1"/>
</dbReference>
<keyword evidence="2" id="KW-0805">Transcription regulation</keyword>
<dbReference type="InterPro" id="IPR051054">
    <property type="entry name" value="SorC_transcr_regulators"/>
</dbReference>
<keyword evidence="3" id="KW-0238">DNA-binding</keyword>
<name>A0ABT6ZB56_9MICO</name>
<dbReference type="InterPro" id="IPR036388">
    <property type="entry name" value="WH-like_DNA-bd_sf"/>
</dbReference>
<evidence type="ECO:0000259" key="5">
    <source>
        <dbReference type="Pfam" id="PF04198"/>
    </source>
</evidence>
<gene>
    <name evidence="6" type="ORF">QNI14_00265</name>
</gene>
<dbReference type="Gene3D" id="3.40.50.1360">
    <property type="match status" value="1"/>
</dbReference>
<organism evidence="6 7">
    <name type="scientific">Microbacterium dauci</name>
    <dbReference type="NCBI Taxonomy" id="3048008"/>
    <lineage>
        <taxon>Bacteria</taxon>
        <taxon>Bacillati</taxon>
        <taxon>Actinomycetota</taxon>
        <taxon>Actinomycetes</taxon>
        <taxon>Micrococcales</taxon>
        <taxon>Microbacteriaceae</taxon>
        <taxon>Microbacterium</taxon>
    </lineage>
</organism>
<comment type="similarity">
    <text evidence="1">Belongs to the SorC transcriptional regulatory family.</text>
</comment>
<proteinExistence type="inferred from homology"/>
<dbReference type="PANTHER" id="PTHR34294">
    <property type="entry name" value="TRANSCRIPTIONAL REGULATOR-RELATED"/>
    <property type="match status" value="1"/>
</dbReference>
<keyword evidence="4" id="KW-0804">Transcription</keyword>
<dbReference type="InterPro" id="IPR007324">
    <property type="entry name" value="Sugar-bd_dom_put"/>
</dbReference>
<dbReference type="InterPro" id="IPR037171">
    <property type="entry name" value="NagB/RpiA_transferase-like"/>
</dbReference>
<evidence type="ECO:0000256" key="4">
    <source>
        <dbReference type="ARBA" id="ARBA00023163"/>
    </source>
</evidence>
<dbReference type="Proteomes" id="UP001321481">
    <property type="component" value="Unassembled WGS sequence"/>
</dbReference>
<comment type="caution">
    <text evidence="6">The sequence shown here is derived from an EMBL/GenBank/DDBJ whole genome shotgun (WGS) entry which is preliminary data.</text>
</comment>
<keyword evidence="7" id="KW-1185">Reference proteome</keyword>
<sequence length="313" mass="33438">MDKAAEALRAAQLYYVQGAGMAAIADEMRISRSSVSRLLAYARDSGLVEITVHSPQEDRDQVAGRIAHTYGVRVHIVPTASHVNAAERLDRTARSAARLVALHTDTNTVIGVAWGATLSAVSRHLPKKPLHGTRVVQLNGAANESTSGVPYSSSILQAFAEAFGATVDLFPVPALFDDPDTKRAMWRERAVRSVLDVQARASVVIFGLGSPRAEVPSHVYAGEYLSPRDLAELAKRGVVGDCATVFFRADGSTDDIPLNERSSGPSFETLRTAAHRICVISSGSKLAALRGALAADLVTDLVIEESAARMLVR</sequence>
<evidence type="ECO:0000313" key="6">
    <source>
        <dbReference type="EMBL" id="MDJ1112877.1"/>
    </source>
</evidence>
<evidence type="ECO:0000256" key="1">
    <source>
        <dbReference type="ARBA" id="ARBA00010466"/>
    </source>
</evidence>
<dbReference type="EMBL" id="JASJND010000001">
    <property type="protein sequence ID" value="MDJ1112877.1"/>
    <property type="molecule type" value="Genomic_DNA"/>
</dbReference>
<evidence type="ECO:0000313" key="7">
    <source>
        <dbReference type="Proteomes" id="UP001321481"/>
    </source>
</evidence>
<reference evidence="6 7" key="1">
    <citation type="submission" date="2023-05" db="EMBL/GenBank/DDBJ databases">
        <title>Microbacterium dauci sp.nov., Isolated from Carrot Rhizosphere Soil.</title>
        <authorList>
            <person name="Xiao Z."/>
            <person name="Zheng J."/>
        </authorList>
    </citation>
    <scope>NUCLEOTIDE SEQUENCE [LARGE SCALE GENOMIC DNA]</scope>
    <source>
        <strain evidence="6 7">LX3-4</strain>
    </source>
</reference>
<evidence type="ECO:0000256" key="3">
    <source>
        <dbReference type="ARBA" id="ARBA00023125"/>
    </source>
</evidence>
<evidence type="ECO:0000256" key="2">
    <source>
        <dbReference type="ARBA" id="ARBA00023015"/>
    </source>
</evidence>
<accession>A0ABT6ZB56</accession>
<dbReference type="Gene3D" id="1.10.10.10">
    <property type="entry name" value="Winged helix-like DNA-binding domain superfamily/Winged helix DNA-binding domain"/>
    <property type="match status" value="1"/>
</dbReference>
<protein>
    <submittedName>
        <fullName evidence="6">Sugar-binding domain-containing protein</fullName>
    </submittedName>
</protein>